<organism evidence="1 2">
    <name type="scientific">Commensalibacter melissae</name>
    <dbReference type="NCBI Taxonomy" id="2070537"/>
    <lineage>
        <taxon>Bacteria</taxon>
        <taxon>Pseudomonadati</taxon>
        <taxon>Pseudomonadota</taxon>
        <taxon>Alphaproteobacteria</taxon>
        <taxon>Acetobacterales</taxon>
        <taxon>Acetobacteraceae</taxon>
    </lineage>
</organism>
<proteinExistence type="predicted"/>
<accession>A0A318N1E5</accession>
<evidence type="ECO:0000313" key="2">
    <source>
        <dbReference type="Proteomes" id="UP000247565"/>
    </source>
</evidence>
<dbReference type="RefSeq" id="WP_110439313.1">
    <property type="nucleotide sequence ID" value="NZ_CP046393.1"/>
</dbReference>
<comment type="caution">
    <text evidence="1">The sequence shown here is derived from an EMBL/GenBank/DDBJ whole genome shotgun (WGS) entry which is preliminary data.</text>
</comment>
<sequence length="109" mass="11891">MPIGNLHPIIGGGAAAPMRVSFTYSIYFDTSIAEGAFFSWGTGTWDLDITEDRVAGQKLSGFPNFELIESNGIAFLSRNSAFCNSVQIINNPAPSYKNLMTNFQIDMDS</sequence>
<dbReference type="Proteomes" id="UP000247565">
    <property type="component" value="Unassembled WGS sequence"/>
</dbReference>
<dbReference type="AlphaFoldDB" id="A0A318N1E5"/>
<protein>
    <submittedName>
        <fullName evidence="1">Uncharacterized protein</fullName>
    </submittedName>
</protein>
<keyword evidence="2" id="KW-1185">Reference proteome</keyword>
<dbReference type="EMBL" id="QGLT01000003">
    <property type="protein sequence ID" value="PXZ00390.1"/>
    <property type="molecule type" value="Genomic_DNA"/>
</dbReference>
<gene>
    <name evidence="1" type="ORF">DK869_07145</name>
</gene>
<evidence type="ECO:0000313" key="1">
    <source>
        <dbReference type="EMBL" id="PXZ00390.1"/>
    </source>
</evidence>
<reference evidence="1 2" key="1">
    <citation type="submission" date="2018-05" db="EMBL/GenBank/DDBJ databases">
        <title>Reference genomes for bee gut microbiota database.</title>
        <authorList>
            <person name="Ellegaard K.M."/>
        </authorList>
    </citation>
    <scope>NUCLEOTIDE SEQUENCE [LARGE SCALE GENOMIC DNA]</scope>
    <source>
        <strain evidence="1 2">ESL0284</strain>
    </source>
</reference>
<name>A0A318N1E5_9PROT</name>